<organism evidence="9 11">
    <name type="scientific">Yersinia rohdei</name>
    <dbReference type="NCBI Taxonomy" id="29485"/>
    <lineage>
        <taxon>Bacteria</taxon>
        <taxon>Pseudomonadati</taxon>
        <taxon>Pseudomonadota</taxon>
        <taxon>Gammaproteobacteria</taxon>
        <taxon>Enterobacterales</taxon>
        <taxon>Yersiniaceae</taxon>
        <taxon>Yersinia</taxon>
    </lineage>
</organism>
<dbReference type="InterPro" id="IPR014757">
    <property type="entry name" value="Tscrpt_reg_IclR_C"/>
</dbReference>
<dbReference type="RefSeq" id="WP_004713163.1">
    <property type="nucleotide sequence ID" value="NZ_CABIHQ010000011.1"/>
</dbReference>
<evidence type="ECO:0000256" key="5">
    <source>
        <dbReference type="ARBA" id="ARBA00042627"/>
    </source>
</evidence>
<feature type="domain" description="IclR-ED" evidence="7">
    <location>
        <begin position="68"/>
        <end position="249"/>
    </location>
</feature>
<dbReference type="Pfam" id="PF01614">
    <property type="entry name" value="IclR_C"/>
    <property type="match status" value="1"/>
</dbReference>
<proteinExistence type="predicted"/>
<dbReference type="PROSITE" id="PS51077">
    <property type="entry name" value="HTH_ICLR"/>
    <property type="match status" value="1"/>
</dbReference>
<gene>
    <name evidence="9" type="primary">iclR_1</name>
    <name evidence="8" type="ORF">CH64_877</name>
    <name evidence="9" type="ORF">ERS008555_00050</name>
</gene>
<evidence type="ECO:0000256" key="4">
    <source>
        <dbReference type="ARBA" id="ARBA00040379"/>
    </source>
</evidence>
<dbReference type="Gene3D" id="1.10.10.10">
    <property type="entry name" value="Winged helix-like DNA-binding domain superfamily/Winged helix DNA-binding domain"/>
    <property type="match status" value="1"/>
</dbReference>
<dbReference type="InterPro" id="IPR036390">
    <property type="entry name" value="WH_DNA-bd_sf"/>
</dbReference>
<dbReference type="Proteomes" id="UP000042054">
    <property type="component" value="Unassembled WGS sequence"/>
</dbReference>
<evidence type="ECO:0000259" key="6">
    <source>
        <dbReference type="PROSITE" id="PS51077"/>
    </source>
</evidence>
<sequence>MKNTHMPTARVLNIIETISSMDDGINLTQLSLKTGINKGTIHPILKTLVEYNYANFDKSNNLYHLGISCSTLSRSFFEKTFWLKVINKEMQNIVNTCNEVCQMGILDRGEVLYIDKVQSDQAVQLVSNIGTRLPATLSALGKAMLCEFTDEQIKEMYPDGFIALTPYSAQDIDTLRKQFNQIMSSGFSVDDREINEETVCYAVSLKQRGRNIAAISVSIPYFRASEDKIKQVIGVLLDAKTRIEDALNNLQDIKLSSSNP</sequence>
<dbReference type="InterPro" id="IPR029016">
    <property type="entry name" value="GAF-like_dom_sf"/>
</dbReference>
<evidence type="ECO:0000256" key="3">
    <source>
        <dbReference type="ARBA" id="ARBA00023163"/>
    </source>
</evidence>
<dbReference type="PROSITE" id="PS51078">
    <property type="entry name" value="ICLR_ED"/>
    <property type="match status" value="1"/>
</dbReference>
<name>A0A0U1HMC7_YERRO</name>
<evidence type="ECO:0000313" key="10">
    <source>
        <dbReference type="Proteomes" id="UP000031914"/>
    </source>
</evidence>
<dbReference type="KEGG" id="yro:CH64_877"/>
<accession>A0A0U1HMC7</accession>
<dbReference type="PANTHER" id="PTHR30136:SF24">
    <property type="entry name" value="HTH-TYPE TRANSCRIPTIONAL REPRESSOR ALLR"/>
    <property type="match status" value="1"/>
</dbReference>
<dbReference type="GeneID" id="45566215"/>
<dbReference type="SMART" id="SM00346">
    <property type="entry name" value="HTH_ICLR"/>
    <property type="match status" value="1"/>
</dbReference>
<reference evidence="8 10" key="1">
    <citation type="journal article" date="2015" name="Genome Announc.">
        <title>Thirty-Two Complete Genome Assemblies of Nine Yersinia Species, Including Y. pestis, Y. pseudotuberculosis, and Y. enterocolitica.</title>
        <authorList>
            <person name="Johnson S.L."/>
            <person name="Daligault H.E."/>
            <person name="Davenport K.W."/>
            <person name="Jaissle J."/>
            <person name="Frey K.G."/>
            <person name="Ladner J.T."/>
            <person name="Broomall S.M."/>
            <person name="Bishop-Lilly K.A."/>
            <person name="Bruce D.C."/>
            <person name="Coyne S.R."/>
            <person name="Gibbons H.S."/>
            <person name="Lo C.C."/>
            <person name="Munk A.C."/>
            <person name="Rosenzweig C.N."/>
            <person name="Koroleva G.I."/>
            <person name="Palacios G.F."/>
            <person name="Redden C.L."/>
            <person name="Xu Y."/>
            <person name="Minogue T.D."/>
            <person name="Chain P.S."/>
        </authorList>
    </citation>
    <scope>NUCLEOTIDE SEQUENCE [LARGE SCALE GENOMIC DNA]</scope>
    <source>
        <strain evidence="8 10">YRA</strain>
    </source>
</reference>
<evidence type="ECO:0000259" key="7">
    <source>
        <dbReference type="PROSITE" id="PS51078"/>
    </source>
</evidence>
<dbReference type="Gene3D" id="3.30.450.40">
    <property type="match status" value="1"/>
</dbReference>
<evidence type="ECO:0000313" key="11">
    <source>
        <dbReference type="Proteomes" id="UP000042054"/>
    </source>
</evidence>
<keyword evidence="3" id="KW-0804">Transcription</keyword>
<protein>
    <recommendedName>
        <fullName evidence="4">HTH-type transcriptional repressor AllR</fullName>
    </recommendedName>
    <alternativeName>
        <fullName evidence="5">Negative regulator of allantoin and glyoxylate utilization operons</fullName>
    </alternativeName>
</protein>
<dbReference type="STRING" id="29485.CH64_877"/>
<dbReference type="EMBL" id="CP009787">
    <property type="protein sequence ID" value="AJJ11353.1"/>
    <property type="molecule type" value="Genomic_DNA"/>
</dbReference>
<keyword evidence="10" id="KW-1185">Reference proteome</keyword>
<dbReference type="GO" id="GO:0003700">
    <property type="term" value="F:DNA-binding transcription factor activity"/>
    <property type="evidence" value="ECO:0007669"/>
    <property type="project" value="TreeGrafter"/>
</dbReference>
<evidence type="ECO:0000256" key="1">
    <source>
        <dbReference type="ARBA" id="ARBA00023015"/>
    </source>
</evidence>
<dbReference type="InterPro" id="IPR005471">
    <property type="entry name" value="Tscrpt_reg_IclR_N"/>
</dbReference>
<dbReference type="GO" id="GO:0045892">
    <property type="term" value="P:negative regulation of DNA-templated transcription"/>
    <property type="evidence" value="ECO:0007669"/>
    <property type="project" value="TreeGrafter"/>
</dbReference>
<dbReference type="SUPFAM" id="SSF46785">
    <property type="entry name" value="Winged helix' DNA-binding domain"/>
    <property type="match status" value="1"/>
</dbReference>
<dbReference type="InterPro" id="IPR036388">
    <property type="entry name" value="WH-like_DNA-bd_sf"/>
</dbReference>
<dbReference type="Pfam" id="PF09339">
    <property type="entry name" value="HTH_IclR"/>
    <property type="match status" value="1"/>
</dbReference>
<keyword evidence="2" id="KW-0238">DNA-binding</keyword>
<feature type="domain" description="HTH iclR-type" evidence="6">
    <location>
        <begin position="5"/>
        <end position="67"/>
    </location>
</feature>
<dbReference type="EMBL" id="CTKE01000001">
    <property type="protein sequence ID" value="CQI87729.1"/>
    <property type="molecule type" value="Genomic_DNA"/>
</dbReference>
<dbReference type="PANTHER" id="PTHR30136">
    <property type="entry name" value="HELIX-TURN-HELIX TRANSCRIPTIONAL REGULATOR, ICLR FAMILY"/>
    <property type="match status" value="1"/>
</dbReference>
<dbReference type="OrthoDB" id="9807558at2"/>
<evidence type="ECO:0000256" key="2">
    <source>
        <dbReference type="ARBA" id="ARBA00023125"/>
    </source>
</evidence>
<dbReference type="SUPFAM" id="SSF55781">
    <property type="entry name" value="GAF domain-like"/>
    <property type="match status" value="1"/>
</dbReference>
<keyword evidence="1" id="KW-0805">Transcription regulation</keyword>
<dbReference type="AlphaFoldDB" id="A0A0U1HMC7"/>
<dbReference type="InterPro" id="IPR050707">
    <property type="entry name" value="HTH_MetabolicPath_Reg"/>
</dbReference>
<evidence type="ECO:0000313" key="9">
    <source>
        <dbReference type="EMBL" id="CQI87729.1"/>
    </source>
</evidence>
<evidence type="ECO:0000313" key="8">
    <source>
        <dbReference type="EMBL" id="AJJ11353.1"/>
    </source>
</evidence>
<dbReference type="Proteomes" id="UP000031914">
    <property type="component" value="Chromosome"/>
</dbReference>
<dbReference type="GO" id="GO:0003677">
    <property type="term" value="F:DNA binding"/>
    <property type="evidence" value="ECO:0007669"/>
    <property type="project" value="UniProtKB-KW"/>
</dbReference>
<reference evidence="9 11" key="2">
    <citation type="submission" date="2015-03" db="EMBL/GenBank/DDBJ databases">
        <authorList>
            <person name="Murphy D."/>
        </authorList>
    </citation>
    <scope>NUCLEOTIDE SEQUENCE [LARGE SCALE GENOMIC DNA]</scope>
    <source>
        <strain evidence="9 11">68/02</strain>
    </source>
</reference>